<dbReference type="AlphaFoldDB" id="F0J4H5"/>
<dbReference type="SUPFAM" id="SSF143243">
    <property type="entry name" value="Nqo5-like"/>
    <property type="match status" value="1"/>
</dbReference>
<keyword evidence="3" id="KW-0460">Magnesium</keyword>
<evidence type="ECO:0000256" key="1">
    <source>
        <dbReference type="ARBA" id="ARBA00023002"/>
    </source>
</evidence>
<dbReference type="SUPFAM" id="SSF56762">
    <property type="entry name" value="HydB/Nqo4-like"/>
    <property type="match status" value="1"/>
</dbReference>
<proteinExistence type="predicted"/>
<dbReference type="Gene3D" id="1.10.645.10">
    <property type="entry name" value="Cytochrome-c3 Hydrogenase, chain B"/>
    <property type="match status" value="1"/>
</dbReference>
<name>F0J4H5_ACIMA</name>
<dbReference type="InterPro" id="IPR037232">
    <property type="entry name" value="NADH_quin_OxRdtase_su_C/D-like"/>
</dbReference>
<keyword evidence="6" id="KW-0830">Ubiquinone</keyword>
<feature type="binding site" evidence="3">
    <location>
        <position position="439"/>
    </location>
    <ligand>
        <name>Mg(2+)</name>
        <dbReference type="ChEBI" id="CHEBI:18420"/>
    </ligand>
</feature>
<dbReference type="GO" id="GO:0008137">
    <property type="term" value="F:NADH dehydrogenase (ubiquinone) activity"/>
    <property type="evidence" value="ECO:0007669"/>
    <property type="project" value="InterPro"/>
</dbReference>
<protein>
    <submittedName>
        <fullName evidence="6">Putative NADH-ubiquinone oxidoreductase</fullName>
    </submittedName>
</protein>
<dbReference type="Proteomes" id="UP000007100">
    <property type="component" value="Chromosome"/>
</dbReference>
<dbReference type="InterPro" id="IPR001135">
    <property type="entry name" value="NADH_Q_OxRdtase_suD"/>
</dbReference>
<sequence>MNMPSRRGMDPSSIEAAAGALRAAGGRMIMVYAAPEADGRQTLRYVSSRPGIAGFEVWSVPAGGTVPSIATIWPLLGWYERETADHRGIAFSGQPEPFSLIAPLRADEEADLRRLPGLSGDAVQVLPFGPVRAGVVESAEFSFFYVGEAILHYVPHLFLKHRGMEDRFVDQTPETGLVLAERVSGVGSVAHALAYAQAMEAAAQVAVPGRARYQRVIVAELERLYNHLHYLGHLADTTTLKVAHAEGALLAERVKQIGARVTGSRFLRGVIAPGGLRRELRVEGLAGALDALRAPIRRYIARLDASESHFDRLATTGVLPREVAFDQGATGPVARASGLDRDLRRDHAYAAYDDPDLALAVATGTDGDAHARARVRIAEIENALLMIERAIALTPGGAIRVACAPAAGAEAMGWAESPRGTLIYAVHVGPDGRLARVKIKSPSFSNWRVFPYTVHGTNMMDYAINEASFGLTIAGCAR</sequence>
<dbReference type="InterPro" id="IPR029014">
    <property type="entry name" value="NiFe-Hase_large"/>
</dbReference>
<reference evidence="6 7" key="1">
    <citation type="submission" date="2010-12" db="EMBL/GenBank/DDBJ databases">
        <title>Whole genome sequence of Acidiphilium multivorum AIU301.</title>
        <authorList>
            <person name="Narita-Yamada S."/>
            <person name="Nakamura S."/>
            <person name="Ito N."/>
            <person name="Takarada H."/>
            <person name="Katano Y."/>
            <person name="Nakazawa H."/>
            <person name="Hosoyama A."/>
            <person name="Yamada R."/>
            <person name="Fujita N."/>
        </authorList>
    </citation>
    <scope>NUCLEOTIDE SEQUENCE [LARGE SCALE GENOMIC DNA]</scope>
    <source>
        <strain evidence="7">DSM 11245 / JCM 8867 / AIU301</strain>
    </source>
</reference>
<dbReference type="Pfam" id="PF00329">
    <property type="entry name" value="Complex1_30kDa"/>
    <property type="match status" value="1"/>
</dbReference>
<evidence type="ECO:0000313" key="6">
    <source>
        <dbReference type="EMBL" id="BAJ80027.1"/>
    </source>
</evidence>
<dbReference type="InterPro" id="IPR001501">
    <property type="entry name" value="Ni-dep_hyd_lsu"/>
</dbReference>
<accession>F0J4H5</accession>
<evidence type="ECO:0000256" key="2">
    <source>
        <dbReference type="ARBA" id="ARBA00023027"/>
    </source>
</evidence>
<dbReference type="HOGENOM" id="CLU_015134_3_1_5"/>
<dbReference type="PANTHER" id="PTHR43485:SF1">
    <property type="entry name" value="FORMATE HYDROGENLYASE SUBUNIT 5-RELATED"/>
    <property type="match status" value="1"/>
</dbReference>
<evidence type="ECO:0000313" key="7">
    <source>
        <dbReference type="Proteomes" id="UP000007100"/>
    </source>
</evidence>
<dbReference type="GO" id="GO:0016151">
    <property type="term" value="F:nickel cation binding"/>
    <property type="evidence" value="ECO:0007669"/>
    <property type="project" value="InterPro"/>
</dbReference>
<evidence type="ECO:0000259" key="5">
    <source>
        <dbReference type="Pfam" id="PF00346"/>
    </source>
</evidence>
<feature type="domain" description="NADH:ubiquinone oxidoreductase 30kDa subunit" evidence="4">
    <location>
        <begin position="63"/>
        <end position="100"/>
    </location>
</feature>
<dbReference type="Pfam" id="PF00346">
    <property type="entry name" value="Complex1_49kDa"/>
    <property type="match status" value="2"/>
</dbReference>
<dbReference type="KEGG" id="amv:ACMV_06800"/>
<feature type="binding site" evidence="3">
    <location>
        <position position="165"/>
    </location>
    <ligand>
        <name>Mg(2+)</name>
        <dbReference type="ChEBI" id="CHEBI:18420"/>
    </ligand>
</feature>
<evidence type="ECO:0000259" key="4">
    <source>
        <dbReference type="Pfam" id="PF00329"/>
    </source>
</evidence>
<keyword evidence="1" id="KW-0560">Oxidoreductase</keyword>
<feature type="domain" description="NADH-quinone oxidoreductase subunit D" evidence="5">
    <location>
        <begin position="409"/>
        <end position="476"/>
    </location>
</feature>
<gene>
    <name evidence="6" type="ordered locus">ACMV_06800</name>
</gene>
<keyword evidence="7" id="KW-1185">Reference proteome</keyword>
<dbReference type="EMBL" id="AP012035">
    <property type="protein sequence ID" value="BAJ80027.1"/>
    <property type="molecule type" value="Genomic_DNA"/>
</dbReference>
<dbReference type="PANTHER" id="PTHR43485">
    <property type="entry name" value="HYDROGENASE-4 COMPONENT G"/>
    <property type="match status" value="1"/>
</dbReference>
<dbReference type="InterPro" id="IPR001268">
    <property type="entry name" value="NADH_UbQ_OxRdtase_30kDa_su"/>
</dbReference>
<feature type="domain" description="NADH-quinone oxidoreductase subunit D" evidence="5">
    <location>
        <begin position="252"/>
        <end position="401"/>
    </location>
</feature>
<dbReference type="GO" id="GO:0016651">
    <property type="term" value="F:oxidoreductase activity, acting on NAD(P)H"/>
    <property type="evidence" value="ECO:0007669"/>
    <property type="project" value="InterPro"/>
</dbReference>
<dbReference type="GO" id="GO:0051287">
    <property type="term" value="F:NAD binding"/>
    <property type="evidence" value="ECO:0007669"/>
    <property type="project" value="InterPro"/>
</dbReference>
<dbReference type="InterPro" id="IPR052197">
    <property type="entry name" value="ComplexI_49kDa-like"/>
</dbReference>
<dbReference type="Pfam" id="PF00374">
    <property type="entry name" value="NiFeSe_Hases"/>
    <property type="match status" value="1"/>
</dbReference>
<dbReference type="GO" id="GO:0048038">
    <property type="term" value="F:quinone binding"/>
    <property type="evidence" value="ECO:0007669"/>
    <property type="project" value="InterPro"/>
</dbReference>
<dbReference type="Gene3D" id="3.30.460.80">
    <property type="entry name" value="NADH:ubiquinone oxidoreductase, 30kDa subunit"/>
    <property type="match status" value="1"/>
</dbReference>
<keyword evidence="3" id="KW-0479">Metal-binding</keyword>
<organism evidence="6 7">
    <name type="scientific">Acidiphilium multivorum (strain DSM 11245 / JCM 8867 / NBRC 100883 / AIU 301)</name>
    <dbReference type="NCBI Taxonomy" id="926570"/>
    <lineage>
        <taxon>Bacteria</taxon>
        <taxon>Pseudomonadati</taxon>
        <taxon>Pseudomonadota</taxon>
        <taxon>Alphaproteobacteria</taxon>
        <taxon>Acetobacterales</taxon>
        <taxon>Acidocellaceae</taxon>
        <taxon>Acidiphilium</taxon>
    </lineage>
</organism>
<keyword evidence="2" id="KW-0520">NAD</keyword>
<evidence type="ECO:0000256" key="3">
    <source>
        <dbReference type="PIRSR" id="PIRSR601501-1"/>
    </source>
</evidence>